<dbReference type="Gene3D" id="3.40.50.12780">
    <property type="entry name" value="N-terminal domain of ligase-like"/>
    <property type="match status" value="1"/>
</dbReference>
<dbReference type="InterPro" id="IPR000873">
    <property type="entry name" value="AMP-dep_synth/lig_dom"/>
</dbReference>
<dbReference type="InterPro" id="IPR025110">
    <property type="entry name" value="AMP-bd_C"/>
</dbReference>
<dbReference type="Pfam" id="PF13193">
    <property type="entry name" value="AMP-binding_C"/>
    <property type="match status" value="1"/>
</dbReference>
<dbReference type="Pfam" id="PF00501">
    <property type="entry name" value="AMP-binding"/>
    <property type="match status" value="1"/>
</dbReference>
<dbReference type="InterPro" id="IPR045851">
    <property type="entry name" value="AMP-bd_C_sf"/>
</dbReference>
<organism evidence="7 8">
    <name type="scientific">Cryptolaemus montrouzieri</name>
    <dbReference type="NCBI Taxonomy" id="559131"/>
    <lineage>
        <taxon>Eukaryota</taxon>
        <taxon>Metazoa</taxon>
        <taxon>Ecdysozoa</taxon>
        <taxon>Arthropoda</taxon>
        <taxon>Hexapoda</taxon>
        <taxon>Insecta</taxon>
        <taxon>Pterygota</taxon>
        <taxon>Neoptera</taxon>
        <taxon>Endopterygota</taxon>
        <taxon>Coleoptera</taxon>
        <taxon>Polyphaga</taxon>
        <taxon>Cucujiformia</taxon>
        <taxon>Coccinelloidea</taxon>
        <taxon>Coccinellidae</taxon>
        <taxon>Scymninae</taxon>
        <taxon>Scymnini</taxon>
        <taxon>Cryptolaemus</taxon>
    </lineage>
</organism>
<dbReference type="GO" id="GO:0016874">
    <property type="term" value="F:ligase activity"/>
    <property type="evidence" value="ECO:0007669"/>
    <property type="project" value="UniProtKB-KW"/>
</dbReference>
<gene>
    <name evidence="7" type="ORF">HHI36_019862</name>
</gene>
<keyword evidence="3" id="KW-0436">Ligase</keyword>
<evidence type="ECO:0000256" key="3">
    <source>
        <dbReference type="ARBA" id="ARBA00022598"/>
    </source>
</evidence>
<evidence type="ECO:0008006" key="9">
    <source>
        <dbReference type="Google" id="ProtNLM"/>
    </source>
</evidence>
<proteinExistence type="inferred from homology"/>
<dbReference type="Gene3D" id="3.30.300.30">
    <property type="match status" value="1"/>
</dbReference>
<name>A0ABD2N9N7_9CUCU</name>
<protein>
    <recommendedName>
        <fullName evidence="9">Luciferin 4-monooxygenase</fullName>
    </recommendedName>
</protein>
<evidence type="ECO:0000259" key="5">
    <source>
        <dbReference type="Pfam" id="PF00501"/>
    </source>
</evidence>
<dbReference type="GO" id="GO:0005777">
    <property type="term" value="C:peroxisome"/>
    <property type="evidence" value="ECO:0007669"/>
    <property type="project" value="UniProtKB-SubCell"/>
</dbReference>
<accession>A0ABD2N9N7</accession>
<keyword evidence="8" id="KW-1185">Reference proteome</keyword>
<feature type="domain" description="AMP-dependent synthetase/ligase" evidence="5">
    <location>
        <begin position="46"/>
        <end position="415"/>
    </location>
</feature>
<evidence type="ECO:0000313" key="7">
    <source>
        <dbReference type="EMBL" id="KAL3275090.1"/>
    </source>
</evidence>
<evidence type="ECO:0000256" key="2">
    <source>
        <dbReference type="ARBA" id="ARBA00006432"/>
    </source>
</evidence>
<evidence type="ECO:0000256" key="1">
    <source>
        <dbReference type="ARBA" id="ARBA00004275"/>
    </source>
</evidence>
<reference evidence="7 8" key="1">
    <citation type="journal article" date="2021" name="BMC Biol.">
        <title>Horizontally acquired antibacterial genes associated with adaptive radiation of ladybird beetles.</title>
        <authorList>
            <person name="Li H.S."/>
            <person name="Tang X.F."/>
            <person name="Huang Y.H."/>
            <person name="Xu Z.Y."/>
            <person name="Chen M.L."/>
            <person name="Du X.Y."/>
            <person name="Qiu B.Y."/>
            <person name="Chen P.T."/>
            <person name="Zhang W."/>
            <person name="Slipinski A."/>
            <person name="Escalona H.E."/>
            <person name="Waterhouse R.M."/>
            <person name="Zwick A."/>
            <person name="Pang H."/>
        </authorList>
    </citation>
    <scope>NUCLEOTIDE SEQUENCE [LARGE SCALE GENOMIC DNA]</scope>
    <source>
        <strain evidence="7">SYSU2018</strain>
    </source>
</reference>
<dbReference type="Proteomes" id="UP001516400">
    <property type="component" value="Unassembled WGS sequence"/>
</dbReference>
<comment type="subcellular location">
    <subcellularLocation>
        <location evidence="1">Peroxisome</location>
    </subcellularLocation>
</comment>
<dbReference type="InterPro" id="IPR042099">
    <property type="entry name" value="ANL_N_sf"/>
</dbReference>
<comment type="similarity">
    <text evidence="2">Belongs to the ATP-dependent AMP-binding enzyme family.</text>
</comment>
<feature type="domain" description="AMP-binding enzyme C-terminal" evidence="6">
    <location>
        <begin position="465"/>
        <end position="541"/>
    </location>
</feature>
<dbReference type="AlphaFoldDB" id="A0ABD2N9N7"/>
<dbReference type="EMBL" id="JABFTP020000083">
    <property type="protein sequence ID" value="KAL3275090.1"/>
    <property type="molecule type" value="Genomic_DNA"/>
</dbReference>
<sequence length="556" mass="62928">MDEKNYCEESKEHKTNNGKSIDHPFIVKAEDIKEREFLGIGYEIFWHMKKHKNNVAQFGWKNAIEETYASLLQKSIRTALRLKSKNLGEDPIIAICASNHTDSVIPLIASFFLGYRVVSLDCTLSVTDTLHLIQQVPPVIMFIDEQAVPTMETAMARSEKYFELVVFGTSDNHSVMSEYLMRMDGNEEETFEPVKVSNKKTAIILFSSGTTGLPKGICIPHGGLLYQTYNICHSYNLSQSSLLLYFTPLYWISSVILIMSCIFSGSSRVVCTINEAWTAIDKYKITTIFLSPYLASLLISEEKDNSISVDSVRSIRTAGTKLNEIMRKRLTALFPKAVISQSYGQTELSGGGMIFNHDNENDYLLLKRKPESCGKPLPGFCIKIVDRDTGKIVGPNTVGELCLNNNHSIFMNGYFNKDSSGEYDSEGWLKTGDMSYYDEDKCFYIVGRYKEMLKYRGFHIQPQMVERILETHPAVKEGVVVGIEHEIDGDHLMGIVTLHPDHIDISVKDLEIFVEAQVQERQRLRAGVKIVTEIPWTSTGKPKRKVLKEMVEKGQL</sequence>
<keyword evidence="4" id="KW-0576">Peroxisome</keyword>
<comment type="caution">
    <text evidence="7">The sequence shown here is derived from an EMBL/GenBank/DDBJ whole genome shotgun (WGS) entry which is preliminary data.</text>
</comment>
<dbReference type="InterPro" id="IPR020845">
    <property type="entry name" value="AMP-binding_CS"/>
</dbReference>
<evidence type="ECO:0000259" key="6">
    <source>
        <dbReference type="Pfam" id="PF13193"/>
    </source>
</evidence>
<evidence type="ECO:0000256" key="4">
    <source>
        <dbReference type="ARBA" id="ARBA00023140"/>
    </source>
</evidence>
<dbReference type="PANTHER" id="PTHR24096">
    <property type="entry name" value="LONG-CHAIN-FATTY-ACID--COA LIGASE"/>
    <property type="match status" value="1"/>
</dbReference>
<evidence type="ECO:0000313" key="8">
    <source>
        <dbReference type="Proteomes" id="UP001516400"/>
    </source>
</evidence>
<dbReference type="PROSITE" id="PS00455">
    <property type="entry name" value="AMP_BINDING"/>
    <property type="match status" value="1"/>
</dbReference>
<dbReference type="PANTHER" id="PTHR24096:SF149">
    <property type="entry name" value="AMP-BINDING DOMAIN-CONTAINING PROTEIN-RELATED"/>
    <property type="match status" value="1"/>
</dbReference>
<dbReference type="SUPFAM" id="SSF56801">
    <property type="entry name" value="Acetyl-CoA synthetase-like"/>
    <property type="match status" value="1"/>
</dbReference>